<name>A0A0R3TBN3_RODNA</name>
<dbReference type="WBParaSite" id="HNAJ_0000447201-mRNA-1">
    <property type="protein sequence ID" value="HNAJ_0000447201-mRNA-1"/>
    <property type="gene ID" value="HNAJ_0000447201"/>
</dbReference>
<gene>
    <name evidence="1" type="ORF">HNAJ_LOCUS4470</name>
</gene>
<evidence type="ECO:0000313" key="2">
    <source>
        <dbReference type="Proteomes" id="UP000278807"/>
    </source>
</evidence>
<evidence type="ECO:0000313" key="1">
    <source>
        <dbReference type="EMBL" id="VDO00330.1"/>
    </source>
</evidence>
<dbReference type="Proteomes" id="UP000278807">
    <property type="component" value="Unassembled WGS sequence"/>
</dbReference>
<dbReference type="OrthoDB" id="6264104at2759"/>
<sequence>MKPEKPISLNSLSTNFEEDEQEMETASFIKEPPSMHVAPITSNLTTTFNYPTSRTPTICRDCSVDTRILTRDCACSPIPFSEIAEDSSEIGEHSDADGLELDDEGVYFAHDYPDLVSHPDDTDYGDISDMELQVASQKSADHPVEQEEIQQRGEGFSNLVSIIKGISDDLLQLESGCQELIQRVHVNRLDLDRVNESLSYVWNYKDTEERMERSWSEAYSSNVPSHRYTPMGTSFISTTGSCCACNCHSPKKEPNRLSIPEPDTLYLPEPAASGIGQYASETSELYRLE</sequence>
<reference evidence="1 2" key="2">
    <citation type="submission" date="2018-11" db="EMBL/GenBank/DDBJ databases">
        <authorList>
            <consortium name="Pathogen Informatics"/>
        </authorList>
    </citation>
    <scope>NUCLEOTIDE SEQUENCE [LARGE SCALE GENOMIC DNA]</scope>
</reference>
<keyword evidence="2" id="KW-1185">Reference proteome</keyword>
<accession>A0A0R3TBN3</accession>
<proteinExistence type="predicted"/>
<evidence type="ECO:0000313" key="3">
    <source>
        <dbReference type="WBParaSite" id="HNAJ_0000447201-mRNA-1"/>
    </source>
</evidence>
<organism evidence="3">
    <name type="scientific">Rodentolepis nana</name>
    <name type="common">Dwarf tapeworm</name>
    <name type="synonym">Hymenolepis nana</name>
    <dbReference type="NCBI Taxonomy" id="102285"/>
    <lineage>
        <taxon>Eukaryota</taxon>
        <taxon>Metazoa</taxon>
        <taxon>Spiralia</taxon>
        <taxon>Lophotrochozoa</taxon>
        <taxon>Platyhelminthes</taxon>
        <taxon>Cestoda</taxon>
        <taxon>Eucestoda</taxon>
        <taxon>Cyclophyllidea</taxon>
        <taxon>Hymenolepididae</taxon>
        <taxon>Rodentolepis</taxon>
    </lineage>
</organism>
<reference evidence="3" key="1">
    <citation type="submission" date="2017-02" db="UniProtKB">
        <authorList>
            <consortium name="WormBaseParasite"/>
        </authorList>
    </citation>
    <scope>IDENTIFICATION</scope>
</reference>
<protein>
    <submittedName>
        <fullName evidence="3">Similar to</fullName>
    </submittedName>
</protein>
<dbReference type="AlphaFoldDB" id="A0A0R3TBN3"/>
<dbReference type="EMBL" id="UZAE01003169">
    <property type="protein sequence ID" value="VDO00330.1"/>
    <property type="molecule type" value="Genomic_DNA"/>
</dbReference>